<comment type="caution">
    <text evidence="2">The sequence shown here is derived from an EMBL/GenBank/DDBJ whole genome shotgun (WGS) entry which is preliminary data.</text>
</comment>
<evidence type="ECO:0000313" key="3">
    <source>
        <dbReference type="Proteomes" id="UP000481360"/>
    </source>
</evidence>
<dbReference type="GO" id="GO:0015074">
    <property type="term" value="P:DNA integration"/>
    <property type="evidence" value="ECO:0007669"/>
    <property type="project" value="InterPro"/>
</dbReference>
<sequence length="81" mass="9145">MSNGAKNFRGDLLDRTLIWDQAHLRQGLREYERHYNEHRTHQSLAGATPRVPPCVLTCMDVVFGTHRVLGGLISEYEPAAA</sequence>
<dbReference type="Proteomes" id="UP000481360">
    <property type="component" value="Unassembled WGS sequence"/>
</dbReference>
<feature type="domain" description="Integrase catalytic" evidence="1">
    <location>
        <begin position="6"/>
        <end position="49"/>
    </location>
</feature>
<dbReference type="InterPro" id="IPR001584">
    <property type="entry name" value="Integrase_cat-core"/>
</dbReference>
<reference evidence="2 3" key="1">
    <citation type="submission" date="2020-03" db="EMBL/GenBank/DDBJ databases">
        <title>Isolation and identification of active actinomycetes.</title>
        <authorList>
            <person name="Sun X."/>
        </authorList>
    </citation>
    <scope>NUCLEOTIDE SEQUENCE [LARGE SCALE GENOMIC DNA]</scope>
    <source>
        <strain evidence="2 3">NEAU-D13</strain>
    </source>
</reference>
<dbReference type="EMBL" id="JAAMPJ010000015">
    <property type="protein sequence ID" value="NGY65181.1"/>
    <property type="molecule type" value="Genomic_DNA"/>
</dbReference>
<dbReference type="AlphaFoldDB" id="A0A7C9W3X0"/>
<evidence type="ECO:0000313" key="2">
    <source>
        <dbReference type="EMBL" id="NGY65181.1"/>
    </source>
</evidence>
<organism evidence="2 3">
    <name type="scientific">Lentzea alba</name>
    <dbReference type="NCBI Taxonomy" id="2714351"/>
    <lineage>
        <taxon>Bacteria</taxon>
        <taxon>Bacillati</taxon>
        <taxon>Actinomycetota</taxon>
        <taxon>Actinomycetes</taxon>
        <taxon>Pseudonocardiales</taxon>
        <taxon>Pseudonocardiaceae</taxon>
        <taxon>Lentzea</taxon>
    </lineage>
</organism>
<dbReference type="Pfam" id="PF13683">
    <property type="entry name" value="rve_3"/>
    <property type="match status" value="1"/>
</dbReference>
<accession>A0A7C9W3X0</accession>
<proteinExistence type="predicted"/>
<protein>
    <submittedName>
        <fullName evidence="2">Transposase</fullName>
    </submittedName>
</protein>
<gene>
    <name evidence="2" type="ORF">G7043_40390</name>
</gene>
<evidence type="ECO:0000259" key="1">
    <source>
        <dbReference type="Pfam" id="PF13683"/>
    </source>
</evidence>
<keyword evidence="3" id="KW-1185">Reference proteome</keyword>
<name>A0A7C9W3X0_9PSEU</name>